<dbReference type="InterPro" id="IPR013658">
    <property type="entry name" value="SGL"/>
</dbReference>
<sequence>MMKTLKTSVLASGFSRLKAPRWHLGALWVSDVRAGKIFRIDLDGKVTIVADVPSRPFGLGFLPDGDLLVASMTQRLILKLGADKPTIHADLTDLASGYLRDLAVTRDGNAYVTCFDADAAGPDGFASARVLLATPDGNVRSVADNVAHPSGLAITGSHDLLVAETLGNRLLGFEIGSDGALLHRKVFANFVGMSPLGICVDAESAVWAAAARQSLFCPRATGRADHTPRSRTEPACGRVSVGRTRRPDACLPDRGCQS</sequence>
<feature type="domain" description="SMP-30/Gluconolactonase/LRE-like region" evidence="2">
    <location>
        <begin position="20"/>
        <end position="212"/>
    </location>
</feature>
<proteinExistence type="predicted"/>
<dbReference type="RefSeq" id="WP_210295620.1">
    <property type="nucleotide sequence ID" value="NZ_CP088285.1"/>
</dbReference>
<reference evidence="3" key="2">
    <citation type="submission" date="2024-03" db="EMBL/GenBank/DDBJ databases">
        <authorList>
            <person name="Bromfield E.S.P."/>
            <person name="Cloutier S."/>
        </authorList>
    </citation>
    <scope>NUCLEOTIDE SEQUENCE</scope>
    <source>
        <strain evidence="3">5S5</strain>
    </source>
</reference>
<keyword evidence="1" id="KW-0378">Hydrolase</keyword>
<dbReference type="InterPro" id="IPR011042">
    <property type="entry name" value="6-blade_b-propeller_TolB-like"/>
</dbReference>
<dbReference type="EMBL" id="CP147711">
    <property type="protein sequence ID" value="WXC82604.1"/>
    <property type="molecule type" value="Genomic_DNA"/>
</dbReference>
<gene>
    <name evidence="3" type="ORF">WDK88_13985</name>
</gene>
<protein>
    <submittedName>
        <fullName evidence="3">SMP-30/gluconolactonase/LRE family protein</fullName>
    </submittedName>
</protein>
<dbReference type="InterPro" id="IPR051262">
    <property type="entry name" value="SMP-30/CGR1_Lactonase"/>
</dbReference>
<dbReference type="Gene3D" id="2.120.10.30">
    <property type="entry name" value="TolB, C-terminal domain"/>
    <property type="match status" value="1"/>
</dbReference>
<dbReference type="PANTHER" id="PTHR47572:SF4">
    <property type="entry name" value="LACTONASE DRP35"/>
    <property type="match status" value="1"/>
</dbReference>
<dbReference type="Pfam" id="PF08450">
    <property type="entry name" value="SGL"/>
    <property type="match status" value="1"/>
</dbReference>
<keyword evidence="4" id="KW-1185">Reference proteome</keyword>
<accession>A0ABZ2P5X5</accession>
<reference evidence="3" key="1">
    <citation type="journal article" date="2021" name="Int. J. Syst. Evol. Microbiol.">
        <title>Bradyrhizobium septentrionale sp. nov. (sv. septentrionale) and Bradyrhizobium quebecense sp. nov. (sv. septentrionale) associated with legumes native to Canada possess rearranged symbiosis genes and numerous insertion sequences.</title>
        <authorList>
            <person name="Bromfield E.S.P."/>
            <person name="Cloutier S."/>
        </authorList>
    </citation>
    <scope>NUCLEOTIDE SEQUENCE</scope>
    <source>
        <strain evidence="3">5S5</strain>
    </source>
</reference>
<dbReference type="PANTHER" id="PTHR47572">
    <property type="entry name" value="LIPOPROTEIN-RELATED"/>
    <property type="match status" value="1"/>
</dbReference>
<dbReference type="SUPFAM" id="SSF63829">
    <property type="entry name" value="Calcium-dependent phosphotriesterase"/>
    <property type="match status" value="1"/>
</dbReference>
<evidence type="ECO:0000313" key="4">
    <source>
        <dbReference type="Proteomes" id="UP001432046"/>
    </source>
</evidence>
<evidence type="ECO:0000256" key="1">
    <source>
        <dbReference type="ARBA" id="ARBA00022801"/>
    </source>
</evidence>
<evidence type="ECO:0000259" key="2">
    <source>
        <dbReference type="Pfam" id="PF08450"/>
    </source>
</evidence>
<organism evidence="3 4">
    <name type="scientific">Bradyrhizobium septentrionale</name>
    <dbReference type="NCBI Taxonomy" id="1404411"/>
    <lineage>
        <taxon>Bacteria</taxon>
        <taxon>Pseudomonadati</taxon>
        <taxon>Pseudomonadota</taxon>
        <taxon>Alphaproteobacteria</taxon>
        <taxon>Hyphomicrobiales</taxon>
        <taxon>Nitrobacteraceae</taxon>
        <taxon>Bradyrhizobium</taxon>
    </lineage>
</organism>
<evidence type="ECO:0000313" key="3">
    <source>
        <dbReference type="EMBL" id="WXC82604.1"/>
    </source>
</evidence>
<dbReference type="Proteomes" id="UP001432046">
    <property type="component" value="Chromosome"/>
</dbReference>
<name>A0ABZ2P5X5_9BRAD</name>